<feature type="domain" description="Phage head morphogenesis" evidence="1">
    <location>
        <begin position="55"/>
        <end position="185"/>
    </location>
</feature>
<dbReference type="OrthoDB" id="9813502at2"/>
<name>A0A546XQN7_RHIRH</name>
<comment type="caution">
    <text evidence="2">The sequence shown here is derived from an EMBL/GenBank/DDBJ whole genome shotgun (WGS) entry which is preliminary data.</text>
</comment>
<gene>
    <name evidence="2" type="ORF">EXN68_05280</name>
</gene>
<sequence length="414" mass="47222">MAEIRKALTPPAGVVRYFDGKTNAPAFSWLDVWAEEHAYKFTVAKAVELDVLNAFRSTVSHAMTTGRGYENWKLDIQKELVKLGWWGPRMISDPEGIDPDRMVNFASDRRLKTIFWSNMNSARAAGQWERAQRSKRVLPYVLYVRTTSADPRPEHLAWVGLILPIDHPFWRTHWPPNGWMCKCQVRMISDREAKTLIGTKRVIGKDEDGNDISIWYTDELPELGPDVAYRNRRTGEISMVPAGIDAGWATNPGLARTETLIQNFEAKLAEADHGDATRVLKELWSDPYLQIAPRLPQKVWLPAGHNPALAEQLGAKSPVISITSEAIAERIERHKMPVEDFATLPDLLSSGEILPDLRGKENTRSIFWRAGKSVWRSFVSISQNGYMRANSLHQKDEREARRQVERAGFKWPWE</sequence>
<dbReference type="EMBL" id="SGNY01000001">
    <property type="protein sequence ID" value="TRB03057.1"/>
    <property type="molecule type" value="Genomic_DNA"/>
</dbReference>
<dbReference type="Proteomes" id="UP000315434">
    <property type="component" value="Unassembled WGS sequence"/>
</dbReference>
<dbReference type="AlphaFoldDB" id="A0A546XQN7"/>
<evidence type="ECO:0000313" key="3">
    <source>
        <dbReference type="Proteomes" id="UP000315434"/>
    </source>
</evidence>
<dbReference type="RefSeq" id="WP_142839881.1">
    <property type="nucleotide sequence ID" value="NZ_SGNY01000001.1"/>
</dbReference>
<evidence type="ECO:0000259" key="1">
    <source>
        <dbReference type="Pfam" id="PF04233"/>
    </source>
</evidence>
<protein>
    <recommendedName>
        <fullName evidence="1">Phage head morphogenesis domain-containing protein</fullName>
    </recommendedName>
</protein>
<organism evidence="2 3">
    <name type="scientific">Rhizobium rhizogenes</name>
    <name type="common">Agrobacterium rhizogenes</name>
    <dbReference type="NCBI Taxonomy" id="359"/>
    <lineage>
        <taxon>Bacteria</taxon>
        <taxon>Pseudomonadati</taxon>
        <taxon>Pseudomonadota</taxon>
        <taxon>Alphaproteobacteria</taxon>
        <taxon>Hyphomicrobiales</taxon>
        <taxon>Rhizobiaceae</taxon>
        <taxon>Rhizobium/Agrobacterium group</taxon>
        <taxon>Rhizobium</taxon>
    </lineage>
</organism>
<proteinExistence type="predicted"/>
<evidence type="ECO:0000313" key="2">
    <source>
        <dbReference type="EMBL" id="TRB03057.1"/>
    </source>
</evidence>
<reference evidence="2 3" key="1">
    <citation type="journal article" date="2019" name="Appl. Microbiol. Biotechnol.">
        <title>Differential efficiency of wild type rhizogenic strains for rol gene transformation of plants.</title>
        <authorList>
            <person name="Desmet S."/>
            <person name="De Keyser E."/>
            <person name="Van Vaerenbergh J."/>
            <person name="Baeyen S."/>
            <person name="Van Huylenbroeck J."/>
            <person name="Geelen D."/>
            <person name="Dhooghe E."/>
        </authorList>
    </citation>
    <scope>NUCLEOTIDE SEQUENCE [LARGE SCALE GENOMIC DNA]</scope>
    <source>
        <strain evidence="2 3">GBBC3284</strain>
    </source>
</reference>
<dbReference type="Pfam" id="PF04233">
    <property type="entry name" value="Phage_Mu_F"/>
    <property type="match status" value="1"/>
</dbReference>
<dbReference type="InterPro" id="IPR006528">
    <property type="entry name" value="Phage_head_morphogenesis_dom"/>
</dbReference>
<accession>A0A546XQN7</accession>